<evidence type="ECO:0000313" key="3">
    <source>
        <dbReference type="EMBL" id="SMH30207.1"/>
    </source>
</evidence>
<organism evidence="3 4">
    <name type="scientific">Mesorhizobium australicum</name>
    <dbReference type="NCBI Taxonomy" id="536018"/>
    <lineage>
        <taxon>Bacteria</taxon>
        <taxon>Pseudomonadati</taxon>
        <taxon>Pseudomonadota</taxon>
        <taxon>Alphaproteobacteria</taxon>
        <taxon>Hyphomicrobiales</taxon>
        <taxon>Phyllobacteriaceae</taxon>
        <taxon>Mesorhizobium</taxon>
    </lineage>
</organism>
<feature type="region of interest" description="Disordered" evidence="1">
    <location>
        <begin position="131"/>
        <end position="183"/>
    </location>
</feature>
<protein>
    <submittedName>
        <fullName evidence="3">Uncharacterized protein</fullName>
    </submittedName>
</protein>
<feature type="chain" id="PRO_5012575512" evidence="2">
    <location>
        <begin position="27"/>
        <end position="443"/>
    </location>
</feature>
<evidence type="ECO:0000256" key="1">
    <source>
        <dbReference type="SAM" id="MobiDB-lite"/>
    </source>
</evidence>
<keyword evidence="2" id="KW-0732">Signal</keyword>
<proteinExistence type="predicted"/>
<name>A0A1X7MZ31_9HYPH</name>
<feature type="signal peptide" evidence="2">
    <location>
        <begin position="1"/>
        <end position="26"/>
    </location>
</feature>
<keyword evidence="4" id="KW-1185">Reference proteome</keyword>
<dbReference type="AlphaFoldDB" id="A0A1X7MZ31"/>
<dbReference type="Proteomes" id="UP000193083">
    <property type="component" value="Unassembled WGS sequence"/>
</dbReference>
<evidence type="ECO:0000256" key="2">
    <source>
        <dbReference type="SAM" id="SignalP"/>
    </source>
</evidence>
<sequence>MRAGVSVGRFLKSGMAALLLASMASAASAEKLFTELGGAKAYLPDDFACAAKARITVRADDPAYFNSDRANLEKMIAGVRAVLGFQCDQIEDVMIRGVAGDKTVYGGVVTAKNDWLLIDVPVSIVDGAPAQTIPPPASETPKNAGSVTALALPPKPDQNAGGAKPFAAEPPPAPPPATKPEASGGIEQFKDVQRNIQGGSFPDAGYNFAPLIASLYLGKLSDIPDDQESRKTVGSIIASVAENCGDRPINVARAFIAYIDPKLGRAMSGDRDALMQEGLGRLAEMLKGMSQGMPGMMDYIESNAWQIAEAKADGRLFIQNYGCQGADFGKFERSLHSIILQRSGSNFDPYDVIAYSRLMSPALRNRLGYADPDEALREREMAGFHQAAQKSCEGRFDQSGFCACAVDKLKDASLTKDQWQTIGGEFANVTRYGALRPAIAACY</sequence>
<reference evidence="3 4" key="1">
    <citation type="submission" date="2017-04" db="EMBL/GenBank/DDBJ databases">
        <authorList>
            <person name="Afonso C.L."/>
            <person name="Miller P.J."/>
            <person name="Scott M.A."/>
            <person name="Spackman E."/>
            <person name="Goraichik I."/>
            <person name="Dimitrov K.M."/>
            <person name="Suarez D.L."/>
            <person name="Swayne D.E."/>
        </authorList>
    </citation>
    <scope>NUCLEOTIDE SEQUENCE [LARGE SCALE GENOMIC DNA]</scope>
    <source>
        <strain evidence="3 4">B5P</strain>
    </source>
</reference>
<feature type="compositionally biased region" description="Pro residues" evidence="1">
    <location>
        <begin position="168"/>
        <end position="178"/>
    </location>
</feature>
<gene>
    <name evidence="3" type="ORF">SAMN02982922_1016</name>
</gene>
<dbReference type="EMBL" id="FXBL01000004">
    <property type="protein sequence ID" value="SMH30207.1"/>
    <property type="molecule type" value="Genomic_DNA"/>
</dbReference>
<evidence type="ECO:0000313" key="4">
    <source>
        <dbReference type="Proteomes" id="UP000193083"/>
    </source>
</evidence>
<accession>A0A1X7MZ31</accession>